<protein>
    <submittedName>
        <fullName evidence="2">TVG0542920 protein</fullName>
    </submittedName>
</protein>
<dbReference type="AlphaFoldDB" id="Q97BA4"/>
<evidence type="ECO:0000256" key="1">
    <source>
        <dbReference type="SAM" id="MobiDB-lite"/>
    </source>
</evidence>
<evidence type="ECO:0000313" key="2">
    <source>
        <dbReference type="EMBL" id="BAB59695.1"/>
    </source>
</evidence>
<dbReference type="HOGENOM" id="CLU_1187827_0_0_2"/>
<name>Q97BA4_THEVO</name>
<evidence type="ECO:0000313" key="3">
    <source>
        <dbReference type="Proteomes" id="UP000001017"/>
    </source>
</evidence>
<dbReference type="eggNOG" id="arCOG00551">
    <property type="taxonomic scope" value="Archaea"/>
</dbReference>
<proteinExistence type="predicted"/>
<accession>Q97BA4</accession>
<reference evidence="2 3" key="2">
    <citation type="journal article" date="2000" name="Proc. Natl. Acad. Sci. U.S.A.">
        <title>Archaeal adaptation to higher temperatures revealed by genomic sequence of Thermoplasma volcanium.</title>
        <authorList>
            <person name="Kawashima T."/>
            <person name="Amano N."/>
            <person name="Koike H."/>
            <person name="Makino S."/>
            <person name="Higuchi S."/>
            <person name="Kawashima-Ohya Y."/>
            <person name="Watanabe K."/>
            <person name="Yamazaki M."/>
            <person name="Kanehori K."/>
            <person name="Kawamoto T."/>
            <person name="Nunoshiba T."/>
            <person name="Yamamoto Y."/>
            <person name="Aramaki H."/>
            <person name="Makino K."/>
            <person name="Suzuki M."/>
        </authorList>
    </citation>
    <scope>NUCLEOTIDE SEQUENCE [LARGE SCALE GENOMIC DNA]</scope>
    <source>
        <strain evidence="3">ATCC 51530 / DSM 4299 / JCM 9571 / NBRC 15438 / GSS1</strain>
    </source>
</reference>
<dbReference type="STRING" id="273116.gene:9381338"/>
<dbReference type="CDD" id="cd11714">
    <property type="entry name" value="GINS_A_archaea"/>
    <property type="match status" value="1"/>
</dbReference>
<reference evidence="2 3" key="1">
    <citation type="journal article" date="1999" name="Proc. Jpn. Acad.">
        <title>Determination of the complete genomic DNA sequence of Thermoplasma volvanium GSS1.</title>
        <authorList>
            <person name="Kawashima T."/>
            <person name="Yamamoto Y."/>
            <person name="Aramaki H."/>
            <person name="Nunoshiba T."/>
            <person name="Kawamoto T."/>
            <person name="Watanabe K."/>
            <person name="Yamazaki M."/>
            <person name="Kanehori K."/>
            <person name="Amano N."/>
            <person name="Ohya Y."/>
            <person name="Makino K."/>
            <person name="Suzuki M."/>
        </authorList>
    </citation>
    <scope>NUCLEOTIDE SEQUENCE [LARGE SCALE GENOMIC DNA]</scope>
    <source>
        <strain evidence="3">ATCC 51530 / DSM 4299 / JCM 9571 / NBRC 15438 / GSS1</strain>
    </source>
</reference>
<dbReference type="Gene3D" id="3.40.5.50">
    <property type="match status" value="1"/>
</dbReference>
<feature type="compositionally biased region" description="Basic and acidic residues" evidence="1">
    <location>
        <begin position="145"/>
        <end position="155"/>
    </location>
</feature>
<sequence length="210" mass="24674">MYAEQSHRKIMAIDQALYRRVREVIKELQVEADQQLKKQDIQEYMKTTRLIETIKSDFRSFFQRRYEKIVSKAIYDINSEIISVLTEEERGFIEKIHNLIMSEYDSFLPTLKDIAVEENQDQTTTTEVEKPMVISEPSNPTSQEKPIKDQAQTEKKEIEKKDVLVMITQDLPPIAQADRNYILHANDLVYLSEDIARILEKRNSAIILDH</sequence>
<dbReference type="Proteomes" id="UP000001017">
    <property type="component" value="Chromosome"/>
</dbReference>
<organism evidence="2 3">
    <name type="scientific">Thermoplasma volcanium (strain ATCC 51530 / DSM 4299 / JCM 9571 / NBRC 15438 / GSS1)</name>
    <dbReference type="NCBI Taxonomy" id="273116"/>
    <lineage>
        <taxon>Archaea</taxon>
        <taxon>Methanobacteriati</taxon>
        <taxon>Thermoplasmatota</taxon>
        <taxon>Thermoplasmata</taxon>
        <taxon>Thermoplasmatales</taxon>
        <taxon>Thermoplasmataceae</taxon>
        <taxon>Thermoplasma</taxon>
    </lineage>
</organism>
<dbReference type="KEGG" id="tvo:TVG0542920"/>
<keyword evidence="3" id="KW-1185">Reference proteome</keyword>
<dbReference type="PaxDb" id="273116-14324768"/>
<feature type="region of interest" description="Disordered" evidence="1">
    <location>
        <begin position="133"/>
        <end position="155"/>
    </location>
</feature>
<dbReference type="Gene3D" id="1.20.58.1030">
    <property type="match status" value="1"/>
</dbReference>
<dbReference type="EMBL" id="BA000011">
    <property type="protein sequence ID" value="BAB59695.1"/>
    <property type="molecule type" value="Genomic_DNA"/>
</dbReference>
<gene>
    <name evidence="2" type="ORF">TVG0542920</name>
</gene>